<dbReference type="Pfam" id="PF01835">
    <property type="entry name" value="MG2"/>
    <property type="match status" value="1"/>
</dbReference>
<feature type="chain" id="PRO_5039906125" description="Alpha-2-macroglobulin domain-containing protein" evidence="4">
    <location>
        <begin position="20"/>
        <end position="1344"/>
    </location>
</feature>
<dbReference type="Pfam" id="PF07703">
    <property type="entry name" value="A2M_BRD"/>
    <property type="match status" value="1"/>
</dbReference>
<dbReference type="SMART" id="SM01360">
    <property type="entry name" value="A2M"/>
    <property type="match status" value="1"/>
</dbReference>
<dbReference type="InterPro" id="IPR002890">
    <property type="entry name" value="MG2"/>
</dbReference>
<feature type="domain" description="Alpha-macroglobulin receptor-binding" evidence="6">
    <location>
        <begin position="1240"/>
        <end position="1328"/>
    </location>
</feature>
<name>A0A9J6BK10_POLVA</name>
<gene>
    <name evidence="7" type="ORF">PVAND_000217</name>
</gene>
<keyword evidence="8" id="KW-1185">Reference proteome</keyword>
<dbReference type="GO" id="GO:0005615">
    <property type="term" value="C:extracellular space"/>
    <property type="evidence" value="ECO:0007669"/>
    <property type="project" value="InterPro"/>
</dbReference>
<dbReference type="SMART" id="SM01419">
    <property type="entry name" value="Thiol-ester_cl"/>
    <property type="match status" value="1"/>
</dbReference>
<dbReference type="InterPro" id="IPR036595">
    <property type="entry name" value="A-macroglobulin_rcpt-bd_sf"/>
</dbReference>
<dbReference type="OrthoDB" id="9998011at2759"/>
<dbReference type="SMART" id="SM01361">
    <property type="entry name" value="A2M_recep"/>
    <property type="match status" value="1"/>
</dbReference>
<protein>
    <recommendedName>
        <fullName evidence="9">Alpha-2-macroglobulin domain-containing protein</fullName>
    </recommendedName>
</protein>
<dbReference type="Gene3D" id="2.60.40.10">
    <property type="entry name" value="Immunoglobulins"/>
    <property type="match status" value="1"/>
</dbReference>
<keyword evidence="3" id="KW-1015">Disulfide bond</keyword>
<evidence type="ECO:0000256" key="3">
    <source>
        <dbReference type="ARBA" id="ARBA00023157"/>
    </source>
</evidence>
<dbReference type="InterPro" id="IPR009048">
    <property type="entry name" value="A-macroglobulin_rcpt-bd"/>
</dbReference>
<evidence type="ECO:0000256" key="1">
    <source>
        <dbReference type="ARBA" id="ARBA00022729"/>
    </source>
</evidence>
<dbReference type="PANTHER" id="PTHR11412">
    <property type="entry name" value="MACROGLOBULIN / COMPLEMENT"/>
    <property type="match status" value="1"/>
</dbReference>
<dbReference type="InterPro" id="IPR041555">
    <property type="entry name" value="MG3"/>
</dbReference>
<dbReference type="EMBL" id="JADBJN010000003">
    <property type="protein sequence ID" value="KAG5669927.1"/>
    <property type="molecule type" value="Genomic_DNA"/>
</dbReference>
<dbReference type="Gene3D" id="2.60.40.1940">
    <property type="match status" value="1"/>
</dbReference>
<evidence type="ECO:0008006" key="9">
    <source>
        <dbReference type="Google" id="ProtNLM"/>
    </source>
</evidence>
<keyword evidence="2" id="KW-0882">Thioester bond</keyword>
<dbReference type="Gene3D" id="2.60.40.1930">
    <property type="match status" value="2"/>
</dbReference>
<dbReference type="Pfam" id="PF17791">
    <property type="entry name" value="MG3"/>
    <property type="match status" value="1"/>
</dbReference>
<dbReference type="InterPro" id="IPR047565">
    <property type="entry name" value="Alpha-macroglob_thiol-ester_cl"/>
</dbReference>
<dbReference type="InterPro" id="IPR011625">
    <property type="entry name" value="A2M_N_BRD"/>
</dbReference>
<dbReference type="InterPro" id="IPR008930">
    <property type="entry name" value="Terpenoid_cyclase/PrenylTrfase"/>
</dbReference>
<evidence type="ECO:0000256" key="4">
    <source>
        <dbReference type="SAM" id="SignalP"/>
    </source>
</evidence>
<dbReference type="Gene3D" id="2.60.40.690">
    <property type="entry name" value="Alpha-macroglobulin, receptor-binding domain"/>
    <property type="match status" value="1"/>
</dbReference>
<dbReference type="SUPFAM" id="SSF48239">
    <property type="entry name" value="Terpenoid cyclases/Protein prenyltransferases"/>
    <property type="match status" value="1"/>
</dbReference>
<dbReference type="Pfam" id="PF07678">
    <property type="entry name" value="TED_complement"/>
    <property type="match status" value="2"/>
</dbReference>
<evidence type="ECO:0000259" key="6">
    <source>
        <dbReference type="SMART" id="SM01361"/>
    </source>
</evidence>
<dbReference type="Gene3D" id="2.20.130.20">
    <property type="match status" value="1"/>
</dbReference>
<dbReference type="InterPro" id="IPR019742">
    <property type="entry name" value="MacrogloblnA2_CS"/>
</dbReference>
<dbReference type="Proteomes" id="UP001107558">
    <property type="component" value="Chromosome 3"/>
</dbReference>
<evidence type="ECO:0000259" key="5">
    <source>
        <dbReference type="SMART" id="SM01360"/>
    </source>
</evidence>
<sequence>MKFVLLLLSIFCVLKLTHQQPNIPTPAPNASDVLPKPDPAVVNDQPQIIINPVPPFNPIDPILPPFTTMPSPVTKTPVPKNKFSVVASNTIRCGKPYTVYIRGFDLKNEVSVKIVLESSDGIYKEEKSAILKDLVPKSNLDFNPGSWDNHAEADSYSLTVSSGDYSETKTINYEKKENAMFIQTNKAIFKPSDIIKYRIFSIDSESNAYTPKRPVIITLTDPRNHEIGKLDNITFINGKFESEWLLPSKPILGTWKLTVQYGKNSETVEKRLTVDEYVLSLFTASLSVPSQVSYSSSQFPITINAEYTFKQPISGTASITIFKNNGDIYTKNVICNSKSTTFYVNFVKDLGYTTSSYYYASISLVFIDPKTNTKATDQASVSIVPYAYNLQFINENIYRPGQFKINNYQTTLITGKDGTVKSSYKTNASDPSYLSIYGTCPTCNSGYSYANPIGLKPAEGISLTLITQNPSYRNKVYILATSAEKISEFYYFVTSKGVLLESRKVSCYEDGNPDNDFRTVEFAIMPNFSYAPNMYIYAYYYKPSDFKFLNTNLFVSFKQELPNTLKINLKGADSTGNVVIKPGSTAVDQRVLQLASTQNFTYNEVFSSFNQYGSLGPIFFNAPVRKGFFNYDYYNAYSFLSNIPVPQYDFPPGISFDQLAGQENIKNKFTNPSPGPASNIKVRKDFSEVFLFEDVALGKTTSSLTINRQVPDSITSYLIYGVSMNEKDGLGLPVNLPSATIYLPFFISLELPPSVKRGETLTLNIQIFNYLGSTQTAIASVVINPMFEVVNASNNGWTSSKGKIFQSFKVANGQDFTAKLLIKPKNIGVLTLDITAQSSSAGDAIQKSIRVIPEASAYVDTAEVSATVIGDILGKALNNLENLIMMPGGCGEQNMIGFVPDYAVLNYLKVTGKITPTLQQKLIQYLTFGYQNQLNYQRNDGSFSAFGNNDPNGSTWLSTYMVHFKEPGRVIHTDMQGGASNGTALTAYIAIAFTNLVDSYPYIAVAGDLAIQYLEQKLPSISDTYTLAIVANALDLAASASAQAAYDSFYALKIETATQIHWSVPAPVSNNFYYAPRSLDIEVTAYGLILLVNRNIGLGTSLKAVNFLTEKSNSFGGYSSSQDTVVALIALSTFSLKYTLSQTSVNLKLTPNAGNSFNAQVNGTNSLILQTFPLNSATRQLIVHPNSESIGVAVVSLICNFYEDPTKVIPSYSFTYNFDGSCQWRLQMEVCAYLINGNSSNMALMEIKMPSGYYYYDAWWINNQNSDISKIETYEDYTVVDIYFNSISSKRTCVTFGAGKSYDIVGLKPGTIVVNDYYDTSKQGSTSFSIPTNVQNVECKIINF</sequence>
<dbReference type="InterPro" id="IPR013783">
    <property type="entry name" value="Ig-like_fold"/>
</dbReference>
<dbReference type="InterPro" id="IPR001599">
    <property type="entry name" value="Macroglobln_a2"/>
</dbReference>
<dbReference type="SUPFAM" id="SSF49410">
    <property type="entry name" value="Alpha-macroglobulin receptor domain"/>
    <property type="match status" value="1"/>
</dbReference>
<evidence type="ECO:0000313" key="8">
    <source>
        <dbReference type="Proteomes" id="UP001107558"/>
    </source>
</evidence>
<evidence type="ECO:0000256" key="2">
    <source>
        <dbReference type="ARBA" id="ARBA00022966"/>
    </source>
</evidence>
<reference evidence="7" key="1">
    <citation type="submission" date="2021-03" db="EMBL/GenBank/DDBJ databases">
        <title>Chromosome level genome of the anhydrobiotic midge Polypedilum vanderplanki.</title>
        <authorList>
            <person name="Yoshida Y."/>
            <person name="Kikawada T."/>
            <person name="Gusev O."/>
        </authorList>
    </citation>
    <scope>NUCLEOTIDE SEQUENCE</scope>
    <source>
        <strain evidence="7">NIAS01</strain>
        <tissue evidence="7">Whole body or cell culture</tissue>
    </source>
</reference>
<dbReference type="Pfam" id="PF07677">
    <property type="entry name" value="A2M_recep"/>
    <property type="match status" value="1"/>
</dbReference>
<proteinExistence type="predicted"/>
<dbReference type="PANTHER" id="PTHR11412:SF136">
    <property type="entry name" value="CD109 ANTIGEN"/>
    <property type="match status" value="1"/>
</dbReference>
<keyword evidence="1 4" id="KW-0732">Signal</keyword>
<dbReference type="InterPro" id="IPR050473">
    <property type="entry name" value="A2M/Complement_sys"/>
</dbReference>
<dbReference type="Gene3D" id="1.50.10.20">
    <property type="match status" value="2"/>
</dbReference>
<dbReference type="PROSITE" id="PS00477">
    <property type="entry name" value="ALPHA_2_MACROGLOBULIN"/>
    <property type="match status" value="1"/>
</dbReference>
<feature type="domain" description="Alpha-2-macroglobulin" evidence="5">
    <location>
        <begin position="689"/>
        <end position="781"/>
    </location>
</feature>
<evidence type="ECO:0000313" key="7">
    <source>
        <dbReference type="EMBL" id="KAG5669927.1"/>
    </source>
</evidence>
<comment type="caution">
    <text evidence="7">The sequence shown here is derived from an EMBL/GenBank/DDBJ whole genome shotgun (WGS) entry which is preliminary data.</text>
</comment>
<feature type="signal peptide" evidence="4">
    <location>
        <begin position="1"/>
        <end position="19"/>
    </location>
</feature>
<organism evidence="7 8">
    <name type="scientific">Polypedilum vanderplanki</name>
    <name type="common">Sleeping chironomid midge</name>
    <dbReference type="NCBI Taxonomy" id="319348"/>
    <lineage>
        <taxon>Eukaryota</taxon>
        <taxon>Metazoa</taxon>
        <taxon>Ecdysozoa</taxon>
        <taxon>Arthropoda</taxon>
        <taxon>Hexapoda</taxon>
        <taxon>Insecta</taxon>
        <taxon>Pterygota</taxon>
        <taxon>Neoptera</taxon>
        <taxon>Endopterygota</taxon>
        <taxon>Diptera</taxon>
        <taxon>Nematocera</taxon>
        <taxon>Chironomoidea</taxon>
        <taxon>Chironomidae</taxon>
        <taxon>Chironominae</taxon>
        <taxon>Polypedilum</taxon>
        <taxon>Polypedilum</taxon>
    </lineage>
</organism>
<accession>A0A9J6BK10</accession>
<dbReference type="Pfam" id="PF00207">
    <property type="entry name" value="A2M"/>
    <property type="match status" value="1"/>
</dbReference>
<dbReference type="GO" id="GO:0004866">
    <property type="term" value="F:endopeptidase inhibitor activity"/>
    <property type="evidence" value="ECO:0007669"/>
    <property type="project" value="InterPro"/>
</dbReference>
<dbReference type="InterPro" id="IPR011626">
    <property type="entry name" value="Alpha-macroglobulin_TED"/>
</dbReference>